<organism evidence="3 4">
    <name type="scientific">Rhodococcus opacus M213</name>
    <dbReference type="NCBI Taxonomy" id="1129896"/>
    <lineage>
        <taxon>Bacteria</taxon>
        <taxon>Bacillati</taxon>
        <taxon>Actinomycetota</taxon>
        <taxon>Actinomycetes</taxon>
        <taxon>Mycobacteriales</taxon>
        <taxon>Nocardiaceae</taxon>
        <taxon>Rhodococcus</taxon>
    </lineage>
</organism>
<dbReference type="GO" id="GO:0015074">
    <property type="term" value="P:DNA integration"/>
    <property type="evidence" value="ECO:0007669"/>
    <property type="project" value="InterPro"/>
</dbReference>
<feature type="region of interest" description="Disordered" evidence="2">
    <location>
        <begin position="357"/>
        <end position="384"/>
    </location>
</feature>
<reference evidence="3 4" key="1">
    <citation type="journal article" date="2013" name="Genome Announc.">
        <title>Draft Genome Sequence of Rhodococcus opacus Strain M213 Shows a Diverse Catabolic Potential.</title>
        <authorList>
            <person name="Pathak A."/>
            <person name="Green S.J."/>
            <person name="Ogram A."/>
            <person name="Chauhan A."/>
        </authorList>
    </citation>
    <scope>NUCLEOTIDE SEQUENCE [LARGE SCALE GENOMIC DNA]</scope>
    <source>
        <strain evidence="3 4">M213</strain>
    </source>
</reference>
<sequence>MADTADRPGVAHLVLAPGVAHLDPETAVFGAMLDGWAAQQCARFLQPATIEQRRALLRRLAEFTNDYPWNWQCADLEEFIASCRRGTKPIVVSTARIYEITLRQFLTYVTDPRYGWPQECRDRFGVAPRQLLHEENSIVHVTEHEGDPRRRPSTYDEIQALFDAADARVEQIRAHHRKGAAAAMRDAALLKSVYAFGIRRREAWGLDLADLRHNPKAPQFGRFGALFVRWGKSSRGSPPKRWTVLTVPEMDWIVPVLEQWCTEVPWAPTPSTAPSTTCGAATSPVHSPMSVAPPGAPARSPPPSAPASLEARAPRALRPGSGLPKPQACPSHSGREHPTGTLPARCVRRCPDLPVAQGQAAESVALEQGAGGVALGSTRGRPHP</sequence>
<feature type="compositionally biased region" description="Pro residues" evidence="2">
    <location>
        <begin position="294"/>
        <end position="305"/>
    </location>
</feature>
<dbReference type="AlphaFoldDB" id="K8X8U7"/>
<gene>
    <name evidence="3" type="ORF">WSS_A35137</name>
</gene>
<dbReference type="Gene3D" id="1.10.443.10">
    <property type="entry name" value="Intergrase catalytic core"/>
    <property type="match status" value="1"/>
</dbReference>
<proteinExistence type="predicted"/>
<evidence type="ECO:0000256" key="2">
    <source>
        <dbReference type="SAM" id="MobiDB-lite"/>
    </source>
</evidence>
<dbReference type="SUPFAM" id="SSF56349">
    <property type="entry name" value="DNA breaking-rejoining enzymes"/>
    <property type="match status" value="1"/>
</dbReference>
<dbReference type="Proteomes" id="UP000005951">
    <property type="component" value="Unassembled WGS sequence"/>
</dbReference>
<dbReference type="RefSeq" id="WP_005263349.1">
    <property type="nucleotide sequence ID" value="NZ_AJYC02000131.1"/>
</dbReference>
<dbReference type="InterPro" id="IPR013762">
    <property type="entry name" value="Integrase-like_cat_sf"/>
</dbReference>
<keyword evidence="1" id="KW-0233">DNA recombination</keyword>
<protein>
    <submittedName>
        <fullName evidence="3">Integrase/recombinase</fullName>
    </submittedName>
</protein>
<evidence type="ECO:0000256" key="1">
    <source>
        <dbReference type="ARBA" id="ARBA00023172"/>
    </source>
</evidence>
<comment type="caution">
    <text evidence="3">The sequence shown here is derived from an EMBL/GenBank/DDBJ whole genome shotgun (WGS) entry which is preliminary data.</text>
</comment>
<feature type="compositionally biased region" description="Low complexity" evidence="2">
    <location>
        <begin position="306"/>
        <end position="320"/>
    </location>
</feature>
<dbReference type="InterPro" id="IPR011010">
    <property type="entry name" value="DNA_brk_join_enz"/>
</dbReference>
<name>K8X8U7_RHOOP</name>
<accession>K8X8U7</accession>
<evidence type="ECO:0000313" key="3">
    <source>
        <dbReference type="EMBL" id="EKT77923.1"/>
    </source>
</evidence>
<dbReference type="GO" id="GO:0006310">
    <property type="term" value="P:DNA recombination"/>
    <property type="evidence" value="ECO:0007669"/>
    <property type="project" value="UniProtKB-KW"/>
</dbReference>
<feature type="compositionally biased region" description="Low complexity" evidence="2">
    <location>
        <begin position="271"/>
        <end position="284"/>
    </location>
</feature>
<feature type="region of interest" description="Disordered" evidence="2">
    <location>
        <begin position="271"/>
        <end position="344"/>
    </location>
</feature>
<dbReference type="EMBL" id="AJYC02000131">
    <property type="protein sequence ID" value="EKT77923.1"/>
    <property type="molecule type" value="Genomic_DNA"/>
</dbReference>
<evidence type="ECO:0000313" key="4">
    <source>
        <dbReference type="Proteomes" id="UP000005951"/>
    </source>
</evidence>
<dbReference type="GO" id="GO:0003677">
    <property type="term" value="F:DNA binding"/>
    <property type="evidence" value="ECO:0007669"/>
    <property type="project" value="InterPro"/>
</dbReference>